<evidence type="ECO:0000256" key="3">
    <source>
        <dbReference type="ARBA" id="ARBA00023163"/>
    </source>
</evidence>
<accession>A0AAW5R5W7</accession>
<dbReference type="GO" id="GO:0003700">
    <property type="term" value="F:DNA-binding transcription factor activity"/>
    <property type="evidence" value="ECO:0007669"/>
    <property type="project" value="TreeGrafter"/>
</dbReference>
<dbReference type="Proteomes" id="UP001320898">
    <property type="component" value="Unassembled WGS sequence"/>
</dbReference>
<reference evidence="7 8" key="1">
    <citation type="submission" date="2022-04" db="EMBL/GenBank/DDBJ databases">
        <authorList>
            <person name="Ye Y.-Q."/>
            <person name="Du Z.-J."/>
        </authorList>
    </citation>
    <scope>NUCLEOTIDE SEQUENCE [LARGE SCALE GENOMIC DNA]</scope>
    <source>
        <strain evidence="7 8">A6E488</strain>
    </source>
</reference>
<feature type="domain" description="IclR-ED" evidence="6">
    <location>
        <begin position="116"/>
        <end position="299"/>
    </location>
</feature>
<dbReference type="GO" id="GO:0003677">
    <property type="term" value="F:DNA binding"/>
    <property type="evidence" value="ECO:0007669"/>
    <property type="project" value="UniProtKB-KW"/>
</dbReference>
<dbReference type="InterPro" id="IPR036388">
    <property type="entry name" value="WH-like_DNA-bd_sf"/>
</dbReference>
<organism evidence="7 8">
    <name type="scientific">Microbaculum marinisediminis</name>
    <dbReference type="NCBI Taxonomy" id="2931392"/>
    <lineage>
        <taxon>Bacteria</taxon>
        <taxon>Pseudomonadati</taxon>
        <taxon>Pseudomonadota</taxon>
        <taxon>Alphaproteobacteria</taxon>
        <taxon>Hyphomicrobiales</taxon>
        <taxon>Tepidamorphaceae</taxon>
        <taxon>Microbaculum</taxon>
    </lineage>
</organism>
<proteinExistence type="predicted"/>
<dbReference type="Gene3D" id="1.10.10.10">
    <property type="entry name" value="Winged helix-like DNA-binding domain superfamily/Winged helix DNA-binding domain"/>
    <property type="match status" value="1"/>
</dbReference>
<gene>
    <name evidence="7" type="ORF">MUB46_20745</name>
</gene>
<evidence type="ECO:0000313" key="7">
    <source>
        <dbReference type="EMBL" id="MCT8974303.1"/>
    </source>
</evidence>
<dbReference type="SUPFAM" id="SSF46785">
    <property type="entry name" value="Winged helix' DNA-binding domain"/>
    <property type="match status" value="1"/>
</dbReference>
<dbReference type="PROSITE" id="PS51077">
    <property type="entry name" value="HTH_ICLR"/>
    <property type="match status" value="1"/>
</dbReference>
<dbReference type="EMBL" id="JALIDZ010000011">
    <property type="protein sequence ID" value="MCT8974303.1"/>
    <property type="molecule type" value="Genomic_DNA"/>
</dbReference>
<comment type="caution">
    <text evidence="7">The sequence shown here is derived from an EMBL/GenBank/DDBJ whole genome shotgun (WGS) entry which is preliminary data.</text>
</comment>
<dbReference type="SUPFAM" id="SSF55781">
    <property type="entry name" value="GAF domain-like"/>
    <property type="match status" value="1"/>
</dbReference>
<feature type="region of interest" description="Disordered" evidence="4">
    <location>
        <begin position="20"/>
        <end position="47"/>
    </location>
</feature>
<keyword evidence="8" id="KW-1185">Reference proteome</keyword>
<evidence type="ECO:0000259" key="5">
    <source>
        <dbReference type="PROSITE" id="PS51077"/>
    </source>
</evidence>
<protein>
    <submittedName>
        <fullName evidence="7">IclR family transcriptional regulator</fullName>
    </submittedName>
</protein>
<evidence type="ECO:0000313" key="8">
    <source>
        <dbReference type="Proteomes" id="UP001320898"/>
    </source>
</evidence>
<dbReference type="AlphaFoldDB" id="A0AAW5R5W7"/>
<dbReference type="SMART" id="SM00346">
    <property type="entry name" value="HTH_ICLR"/>
    <property type="match status" value="1"/>
</dbReference>
<feature type="domain" description="HTH iclR-type" evidence="5">
    <location>
        <begin position="54"/>
        <end position="115"/>
    </location>
</feature>
<dbReference type="InterPro" id="IPR005471">
    <property type="entry name" value="Tscrpt_reg_IclR_N"/>
</dbReference>
<keyword evidence="3" id="KW-0804">Transcription</keyword>
<dbReference type="InterPro" id="IPR036390">
    <property type="entry name" value="WH_DNA-bd_sf"/>
</dbReference>
<keyword evidence="1" id="KW-0805">Transcription regulation</keyword>
<dbReference type="Pfam" id="PF09339">
    <property type="entry name" value="HTH_IclR"/>
    <property type="match status" value="1"/>
</dbReference>
<evidence type="ECO:0000256" key="2">
    <source>
        <dbReference type="ARBA" id="ARBA00023125"/>
    </source>
</evidence>
<sequence>MTGLCFFAVNAERMVHPLASKRRRELHGREEGERGEMGVSSKGAAAGATHGMNVRAVVRATDILKTFGQRPLQTLSEVASAAGLDKGTTRRLLVTLMNCGFVVQDPVSQRYGLGRAVRALAVNVIDDFDLRSIAVPVLADIAAELHLTTFLSVYRDHSALCLERLHDMQGMEVRWWPIGGTLPINSGGAPKLLLAYQSDDEIDAMLSQPLETMTPAATTDPEELRAHLQVIRARGWEFAVDDVSLGLAALAVPVLDAAGQIVCALSMAGLTPQMIGKKEPAHLRRMLAAAETVRRSLGW</sequence>
<dbReference type="Gene3D" id="3.30.450.40">
    <property type="match status" value="1"/>
</dbReference>
<dbReference type="RefSeq" id="WP_261617887.1">
    <property type="nucleotide sequence ID" value="NZ_JALIDZ010000011.1"/>
</dbReference>
<dbReference type="PROSITE" id="PS51078">
    <property type="entry name" value="ICLR_ED"/>
    <property type="match status" value="1"/>
</dbReference>
<evidence type="ECO:0000256" key="1">
    <source>
        <dbReference type="ARBA" id="ARBA00023015"/>
    </source>
</evidence>
<dbReference type="PANTHER" id="PTHR30136:SF24">
    <property type="entry name" value="HTH-TYPE TRANSCRIPTIONAL REPRESSOR ALLR"/>
    <property type="match status" value="1"/>
</dbReference>
<name>A0AAW5R5W7_9HYPH</name>
<evidence type="ECO:0000256" key="4">
    <source>
        <dbReference type="SAM" id="MobiDB-lite"/>
    </source>
</evidence>
<dbReference type="InterPro" id="IPR029016">
    <property type="entry name" value="GAF-like_dom_sf"/>
</dbReference>
<keyword evidence="2" id="KW-0238">DNA-binding</keyword>
<dbReference type="InterPro" id="IPR050707">
    <property type="entry name" value="HTH_MetabolicPath_Reg"/>
</dbReference>
<dbReference type="GO" id="GO:0045892">
    <property type="term" value="P:negative regulation of DNA-templated transcription"/>
    <property type="evidence" value="ECO:0007669"/>
    <property type="project" value="TreeGrafter"/>
</dbReference>
<evidence type="ECO:0000259" key="6">
    <source>
        <dbReference type="PROSITE" id="PS51078"/>
    </source>
</evidence>
<feature type="compositionally biased region" description="Basic and acidic residues" evidence="4">
    <location>
        <begin position="27"/>
        <end position="36"/>
    </location>
</feature>
<dbReference type="PANTHER" id="PTHR30136">
    <property type="entry name" value="HELIX-TURN-HELIX TRANSCRIPTIONAL REGULATOR, ICLR FAMILY"/>
    <property type="match status" value="1"/>
</dbReference>
<dbReference type="InterPro" id="IPR014757">
    <property type="entry name" value="Tscrpt_reg_IclR_C"/>
</dbReference>
<dbReference type="Pfam" id="PF01614">
    <property type="entry name" value="IclR_C"/>
    <property type="match status" value="1"/>
</dbReference>